<dbReference type="InterPro" id="IPR013766">
    <property type="entry name" value="Thioredoxin_domain"/>
</dbReference>
<evidence type="ECO:0000259" key="1">
    <source>
        <dbReference type="PROSITE" id="PS51352"/>
    </source>
</evidence>
<dbReference type="InterPro" id="IPR050620">
    <property type="entry name" value="Thioredoxin_H-type-like"/>
</dbReference>
<name>A0AAV0Z3C0_VICFA</name>
<dbReference type="EMBL" id="OX451735">
    <property type="protein sequence ID" value="CAI8593015.1"/>
    <property type="molecule type" value="Genomic_DNA"/>
</dbReference>
<dbReference type="CDD" id="cd02947">
    <property type="entry name" value="TRX_family"/>
    <property type="match status" value="1"/>
</dbReference>
<dbReference type="Pfam" id="PF00085">
    <property type="entry name" value="Thioredoxin"/>
    <property type="match status" value="1"/>
</dbReference>
<accession>A0AAV0Z3C0</accession>
<dbReference type="PANTHER" id="PTHR10438:SF385">
    <property type="entry name" value="THIOREDOXIN"/>
    <property type="match status" value="1"/>
</dbReference>
<proteinExistence type="predicted"/>
<dbReference type="Proteomes" id="UP001157006">
    <property type="component" value="Chromosome 1S"/>
</dbReference>
<evidence type="ECO:0000313" key="2">
    <source>
        <dbReference type="EMBL" id="CAI8593015.1"/>
    </source>
</evidence>
<dbReference type="SUPFAM" id="SSF52833">
    <property type="entry name" value="Thioredoxin-like"/>
    <property type="match status" value="1"/>
</dbReference>
<feature type="domain" description="Thioredoxin" evidence="1">
    <location>
        <begin position="1"/>
        <end position="117"/>
    </location>
</feature>
<protein>
    <recommendedName>
        <fullName evidence="1">Thioredoxin domain-containing protein</fullName>
    </recommendedName>
</protein>
<dbReference type="Gene3D" id="3.40.30.10">
    <property type="entry name" value="Glutaredoxin"/>
    <property type="match status" value="1"/>
</dbReference>
<organism evidence="2 3">
    <name type="scientific">Vicia faba</name>
    <name type="common">Broad bean</name>
    <name type="synonym">Faba vulgaris</name>
    <dbReference type="NCBI Taxonomy" id="3906"/>
    <lineage>
        <taxon>Eukaryota</taxon>
        <taxon>Viridiplantae</taxon>
        <taxon>Streptophyta</taxon>
        <taxon>Embryophyta</taxon>
        <taxon>Tracheophyta</taxon>
        <taxon>Spermatophyta</taxon>
        <taxon>Magnoliopsida</taxon>
        <taxon>eudicotyledons</taxon>
        <taxon>Gunneridae</taxon>
        <taxon>Pentapetalae</taxon>
        <taxon>rosids</taxon>
        <taxon>fabids</taxon>
        <taxon>Fabales</taxon>
        <taxon>Fabaceae</taxon>
        <taxon>Papilionoideae</taxon>
        <taxon>50 kb inversion clade</taxon>
        <taxon>NPAAA clade</taxon>
        <taxon>Hologalegina</taxon>
        <taxon>IRL clade</taxon>
        <taxon>Fabeae</taxon>
        <taxon>Vicia</taxon>
    </lineage>
</organism>
<reference evidence="2 3" key="1">
    <citation type="submission" date="2023-01" db="EMBL/GenBank/DDBJ databases">
        <authorList>
            <person name="Kreplak J."/>
        </authorList>
    </citation>
    <scope>NUCLEOTIDE SEQUENCE [LARGE SCALE GENOMIC DNA]</scope>
</reference>
<evidence type="ECO:0000313" key="3">
    <source>
        <dbReference type="Proteomes" id="UP001157006"/>
    </source>
</evidence>
<sequence length="130" mass="14913">MESQEYKKSKVIKIDSKESWEHYISYATNQNYPVVVHFSAFWCVPSIIMNPFFQKLASNYQDVLFLTMDVDEVKEISSKMEIKAIPTFLLLSGGTPVDKIVGANPDEVKRRVDHFIQSTSSNKSIVETMK</sequence>
<dbReference type="InterPro" id="IPR036249">
    <property type="entry name" value="Thioredoxin-like_sf"/>
</dbReference>
<keyword evidence="3" id="KW-1185">Reference proteome</keyword>
<dbReference type="PANTHER" id="PTHR10438">
    <property type="entry name" value="THIOREDOXIN"/>
    <property type="match status" value="1"/>
</dbReference>
<gene>
    <name evidence="2" type="ORF">VFH_I070120</name>
</gene>
<dbReference type="PROSITE" id="PS51352">
    <property type="entry name" value="THIOREDOXIN_2"/>
    <property type="match status" value="1"/>
</dbReference>
<dbReference type="AlphaFoldDB" id="A0AAV0Z3C0"/>